<evidence type="ECO:0000313" key="14">
    <source>
        <dbReference type="Proteomes" id="UP001146120"/>
    </source>
</evidence>
<feature type="binding site" evidence="9">
    <location>
        <position position="167"/>
    </location>
    <ligand>
        <name>Zn(2+)</name>
        <dbReference type="ChEBI" id="CHEBI:29105"/>
        <label>1</label>
    </ligand>
</feature>
<dbReference type="SMART" id="SM00249">
    <property type="entry name" value="PHD"/>
    <property type="match status" value="1"/>
</dbReference>
<evidence type="ECO:0000313" key="13">
    <source>
        <dbReference type="EMBL" id="DBA00930.1"/>
    </source>
</evidence>
<feature type="region of interest" description="Disordered" evidence="11">
    <location>
        <begin position="109"/>
        <end position="128"/>
    </location>
</feature>
<dbReference type="InterPro" id="IPR028651">
    <property type="entry name" value="ING_fam"/>
</dbReference>
<reference evidence="13" key="2">
    <citation type="journal article" date="2023" name="Microbiol Resour">
        <title>Decontamination and Annotation of the Draft Genome Sequence of the Oomycete Lagenidium giganteum ARSEF 373.</title>
        <authorList>
            <person name="Morgan W.R."/>
            <person name="Tartar A."/>
        </authorList>
    </citation>
    <scope>NUCLEOTIDE SEQUENCE</scope>
    <source>
        <strain evidence="13">ARSEF 373</strain>
    </source>
</reference>
<feature type="binding site" evidence="9">
    <location>
        <position position="185"/>
    </location>
    <ligand>
        <name>Zn(2+)</name>
        <dbReference type="ChEBI" id="CHEBI:29105"/>
        <label>2</label>
    </ligand>
</feature>
<evidence type="ECO:0000256" key="3">
    <source>
        <dbReference type="ARBA" id="ARBA00022723"/>
    </source>
</evidence>
<reference evidence="13" key="1">
    <citation type="submission" date="2022-11" db="EMBL/GenBank/DDBJ databases">
        <authorList>
            <person name="Morgan W.R."/>
            <person name="Tartar A."/>
        </authorList>
    </citation>
    <scope>NUCLEOTIDE SEQUENCE</scope>
    <source>
        <strain evidence="13">ARSEF 373</strain>
    </source>
</reference>
<evidence type="ECO:0000256" key="9">
    <source>
        <dbReference type="PIRSR" id="PIRSR628651-51"/>
    </source>
</evidence>
<dbReference type="Gene3D" id="3.30.40.10">
    <property type="entry name" value="Zinc/RING finger domain, C3HC4 (zinc finger)"/>
    <property type="match status" value="1"/>
</dbReference>
<keyword evidence="14" id="KW-1185">Reference proteome</keyword>
<organism evidence="13 14">
    <name type="scientific">Lagenidium giganteum</name>
    <dbReference type="NCBI Taxonomy" id="4803"/>
    <lineage>
        <taxon>Eukaryota</taxon>
        <taxon>Sar</taxon>
        <taxon>Stramenopiles</taxon>
        <taxon>Oomycota</taxon>
        <taxon>Peronosporomycetes</taxon>
        <taxon>Pythiales</taxon>
        <taxon>Pythiaceae</taxon>
    </lineage>
</organism>
<keyword evidence="7" id="KW-0539">Nucleus</keyword>
<feature type="compositionally biased region" description="Basic and acidic residues" evidence="11">
    <location>
        <begin position="41"/>
        <end position="54"/>
    </location>
</feature>
<protein>
    <recommendedName>
        <fullName evidence="12">PHD-type domain-containing protein</fullName>
    </recommendedName>
</protein>
<comment type="similarity">
    <text evidence="2">Belongs to the ING family.</text>
</comment>
<feature type="compositionally biased region" description="Acidic residues" evidence="11">
    <location>
        <begin position="26"/>
        <end position="40"/>
    </location>
</feature>
<accession>A0AAV2Z555</accession>
<keyword evidence="6" id="KW-0156">Chromatin regulator</keyword>
<feature type="binding site" evidence="9">
    <location>
        <position position="182"/>
    </location>
    <ligand>
        <name>Zn(2+)</name>
        <dbReference type="ChEBI" id="CHEBI:29105"/>
        <label>2</label>
    </ligand>
</feature>
<feature type="region of interest" description="Disordered" evidence="11">
    <location>
        <begin position="1"/>
        <end position="104"/>
    </location>
</feature>
<feature type="binding site" evidence="9">
    <location>
        <position position="164"/>
    </location>
    <ligand>
        <name>Zn(2+)</name>
        <dbReference type="ChEBI" id="CHEBI:29105"/>
        <label>1</label>
    </ligand>
</feature>
<keyword evidence="3 9" id="KW-0479">Metal-binding</keyword>
<comment type="caution">
    <text evidence="13">The sequence shown here is derived from an EMBL/GenBank/DDBJ whole genome shotgun (WGS) entry which is preliminary data.</text>
</comment>
<dbReference type="InterPro" id="IPR019787">
    <property type="entry name" value="Znf_PHD-finger"/>
</dbReference>
<feature type="non-terminal residue" evidence="13">
    <location>
        <position position="1"/>
    </location>
</feature>
<name>A0AAV2Z555_9STRA</name>
<dbReference type="Proteomes" id="UP001146120">
    <property type="component" value="Unassembled WGS sequence"/>
</dbReference>
<dbReference type="InterPro" id="IPR001965">
    <property type="entry name" value="Znf_PHD"/>
</dbReference>
<evidence type="ECO:0000256" key="4">
    <source>
        <dbReference type="ARBA" id="ARBA00022771"/>
    </source>
</evidence>
<evidence type="ECO:0000256" key="5">
    <source>
        <dbReference type="ARBA" id="ARBA00022833"/>
    </source>
</evidence>
<dbReference type="PANTHER" id="PTHR10333:SF42">
    <property type="entry name" value="INHIBITOR OF GROWTH PROTEIN 5"/>
    <property type="match status" value="1"/>
</dbReference>
<evidence type="ECO:0000256" key="7">
    <source>
        <dbReference type="ARBA" id="ARBA00023242"/>
    </source>
</evidence>
<feature type="site" description="Histone H3K4me3 binding" evidence="8">
    <location>
        <position position="148"/>
    </location>
</feature>
<feature type="site" description="Histone H3K4me3 binding" evidence="8">
    <location>
        <position position="162"/>
    </location>
</feature>
<evidence type="ECO:0000256" key="10">
    <source>
        <dbReference type="PROSITE-ProRule" id="PRU00146"/>
    </source>
</evidence>
<evidence type="ECO:0000259" key="12">
    <source>
        <dbReference type="PROSITE" id="PS50016"/>
    </source>
</evidence>
<feature type="binding site" evidence="9">
    <location>
        <position position="140"/>
    </location>
    <ligand>
        <name>Zn(2+)</name>
        <dbReference type="ChEBI" id="CHEBI:29105"/>
        <label>1</label>
    </ligand>
</feature>
<dbReference type="InterPro" id="IPR013083">
    <property type="entry name" value="Znf_RING/FYVE/PHD"/>
</dbReference>
<dbReference type="GO" id="GO:0005634">
    <property type="term" value="C:nucleus"/>
    <property type="evidence" value="ECO:0007669"/>
    <property type="project" value="UniProtKB-SubCell"/>
</dbReference>
<feature type="compositionally biased region" description="Polar residues" evidence="11">
    <location>
        <begin position="1"/>
        <end position="12"/>
    </location>
</feature>
<dbReference type="PROSITE" id="PS50016">
    <property type="entry name" value="ZF_PHD_2"/>
    <property type="match status" value="1"/>
</dbReference>
<evidence type="ECO:0000256" key="8">
    <source>
        <dbReference type="PIRSR" id="PIRSR628651-50"/>
    </source>
</evidence>
<dbReference type="GO" id="GO:0008270">
    <property type="term" value="F:zinc ion binding"/>
    <property type="evidence" value="ECO:0007669"/>
    <property type="project" value="UniProtKB-KW"/>
</dbReference>
<dbReference type="AlphaFoldDB" id="A0AAV2Z555"/>
<dbReference type="InterPro" id="IPR011011">
    <property type="entry name" value="Znf_FYVE_PHD"/>
</dbReference>
<evidence type="ECO:0000256" key="1">
    <source>
        <dbReference type="ARBA" id="ARBA00004123"/>
    </source>
</evidence>
<feature type="binding site" evidence="9">
    <location>
        <position position="151"/>
    </location>
    <ligand>
        <name>Zn(2+)</name>
        <dbReference type="ChEBI" id="CHEBI:29105"/>
        <label>2</label>
    </ligand>
</feature>
<sequence>VGKENVPQQQTAVVDELLAREQDYHAEDDEDDEEESQNEEEATKPKAPHTEDTKGVQTSRRVLQETKVASASGRKRKAPAKDKTVPRRTIAEPSPRSRTAVHPVAFKKSASQQIDEADGASSTGANHKRKKRKERLYCVCKGSSFGNMIACDNKKCLDRSNWYHMNCVGLDASEDPPETWFCPSCQEQDPSEIPENQYRKPVASVTYGDMISHALSVLPGCKGSFKEICDFVEHEYESQLNWKLESDQRKSPVWKSSVRKILFSNIRFRKHPEDKGLFCLAS</sequence>
<keyword evidence="5 9" id="KW-0862">Zinc</keyword>
<feature type="site" description="Histone H3K4me3 binding" evidence="8">
    <location>
        <position position="152"/>
    </location>
</feature>
<proteinExistence type="inferred from homology"/>
<feature type="domain" description="PHD-type" evidence="12">
    <location>
        <begin position="135"/>
        <end position="188"/>
    </location>
</feature>
<dbReference type="InterPro" id="IPR036388">
    <property type="entry name" value="WH-like_DNA-bd_sf"/>
</dbReference>
<keyword evidence="4 10" id="KW-0863">Zinc-finger</keyword>
<dbReference type="Gene3D" id="1.10.10.10">
    <property type="entry name" value="Winged helix-like DNA-binding domain superfamily/Winged helix DNA-binding domain"/>
    <property type="match status" value="1"/>
</dbReference>
<feature type="compositionally biased region" description="Polar residues" evidence="11">
    <location>
        <begin position="109"/>
        <end position="125"/>
    </location>
</feature>
<dbReference type="GO" id="GO:0006325">
    <property type="term" value="P:chromatin organization"/>
    <property type="evidence" value="ECO:0007669"/>
    <property type="project" value="UniProtKB-KW"/>
</dbReference>
<evidence type="ECO:0000256" key="2">
    <source>
        <dbReference type="ARBA" id="ARBA00010210"/>
    </source>
</evidence>
<dbReference type="Pfam" id="PF00628">
    <property type="entry name" value="PHD"/>
    <property type="match status" value="1"/>
</dbReference>
<gene>
    <name evidence="13" type="ORF">N0F65_006130</name>
</gene>
<dbReference type="SUPFAM" id="SSF57903">
    <property type="entry name" value="FYVE/PHD zinc finger"/>
    <property type="match status" value="1"/>
</dbReference>
<evidence type="ECO:0000256" key="6">
    <source>
        <dbReference type="ARBA" id="ARBA00022853"/>
    </source>
</evidence>
<feature type="binding site" evidence="9">
    <location>
        <position position="138"/>
    </location>
    <ligand>
        <name>Zn(2+)</name>
        <dbReference type="ChEBI" id="CHEBI:29105"/>
        <label>1</label>
    </ligand>
</feature>
<evidence type="ECO:0000256" key="11">
    <source>
        <dbReference type="SAM" id="MobiDB-lite"/>
    </source>
</evidence>
<feature type="binding site" evidence="9">
    <location>
        <position position="156"/>
    </location>
    <ligand>
        <name>Zn(2+)</name>
        <dbReference type="ChEBI" id="CHEBI:29105"/>
        <label>2</label>
    </ligand>
</feature>
<feature type="site" description="Histone H3K4me3 binding" evidence="8">
    <location>
        <position position="137"/>
    </location>
</feature>
<dbReference type="PANTHER" id="PTHR10333">
    <property type="entry name" value="INHIBITOR OF GROWTH PROTEIN"/>
    <property type="match status" value="1"/>
</dbReference>
<comment type="subcellular location">
    <subcellularLocation>
        <location evidence="1">Nucleus</location>
    </subcellularLocation>
</comment>
<dbReference type="EMBL" id="DAKRPA010000056">
    <property type="protein sequence ID" value="DBA00930.1"/>
    <property type="molecule type" value="Genomic_DNA"/>
</dbReference>